<dbReference type="GO" id="GO:0016853">
    <property type="term" value="F:isomerase activity"/>
    <property type="evidence" value="ECO:0007669"/>
    <property type="project" value="UniProtKB-KW"/>
</dbReference>
<proteinExistence type="predicted"/>
<dbReference type="InterPro" id="IPR037401">
    <property type="entry name" value="SnoaL-like"/>
</dbReference>
<evidence type="ECO:0000313" key="3">
    <source>
        <dbReference type="Proteomes" id="UP001244427"/>
    </source>
</evidence>
<feature type="domain" description="SnoaL-like" evidence="1">
    <location>
        <begin position="13"/>
        <end position="85"/>
    </location>
</feature>
<protein>
    <submittedName>
        <fullName evidence="2">Ketosteroid isomerase-like protein</fullName>
    </submittedName>
</protein>
<dbReference type="SUPFAM" id="SSF54427">
    <property type="entry name" value="NTF2-like"/>
    <property type="match status" value="1"/>
</dbReference>
<evidence type="ECO:0000313" key="2">
    <source>
        <dbReference type="EMBL" id="MDQ0646996.1"/>
    </source>
</evidence>
<dbReference type="Gene3D" id="3.10.450.50">
    <property type="match status" value="1"/>
</dbReference>
<evidence type="ECO:0000259" key="1">
    <source>
        <dbReference type="Pfam" id="PF12680"/>
    </source>
</evidence>
<dbReference type="Proteomes" id="UP001244427">
    <property type="component" value="Unassembled WGS sequence"/>
</dbReference>
<dbReference type="InterPro" id="IPR032710">
    <property type="entry name" value="NTF2-like_dom_sf"/>
</dbReference>
<name>A0AAW8EXS0_9MICO</name>
<accession>A0AAW8EXS0</accession>
<gene>
    <name evidence="2" type="ORF">QFZ53_001192</name>
</gene>
<comment type="caution">
    <text evidence="2">The sequence shown here is derived from an EMBL/GenBank/DDBJ whole genome shotgun (WGS) entry which is preliminary data.</text>
</comment>
<sequence length="102" mass="11082">MRCGTSPVRTRRSGDHVGPAAILAHLGRLMELSGGTFVLETDSATESGDLVAATVRFRAQRVGAEDLDQHGVDVFRIADGRIAEVWLISEDQDAEDRFWGSV</sequence>
<dbReference type="Pfam" id="PF12680">
    <property type="entry name" value="SnoaL_2"/>
    <property type="match status" value="1"/>
</dbReference>
<keyword evidence="2" id="KW-0413">Isomerase</keyword>
<organism evidence="2 3">
    <name type="scientific">Microbacterium natoriense</name>
    <dbReference type="NCBI Taxonomy" id="284570"/>
    <lineage>
        <taxon>Bacteria</taxon>
        <taxon>Bacillati</taxon>
        <taxon>Actinomycetota</taxon>
        <taxon>Actinomycetes</taxon>
        <taxon>Micrococcales</taxon>
        <taxon>Microbacteriaceae</taxon>
        <taxon>Microbacterium</taxon>
    </lineage>
</organism>
<dbReference type="AlphaFoldDB" id="A0AAW8EXS0"/>
<dbReference type="EMBL" id="JAUSXV010000001">
    <property type="protein sequence ID" value="MDQ0646996.1"/>
    <property type="molecule type" value="Genomic_DNA"/>
</dbReference>
<keyword evidence="3" id="KW-1185">Reference proteome</keyword>
<reference evidence="2 3" key="1">
    <citation type="submission" date="2023-07" db="EMBL/GenBank/DDBJ databases">
        <title>Comparative genomics of wheat-associated soil bacteria to identify genetic determinants of phenazine resistance.</title>
        <authorList>
            <person name="Mouncey N."/>
        </authorList>
    </citation>
    <scope>NUCLEOTIDE SEQUENCE [LARGE SCALE GENOMIC DNA]</scope>
    <source>
        <strain evidence="2 3">W4I9-1</strain>
    </source>
</reference>